<dbReference type="GO" id="GO:0010487">
    <property type="term" value="F:thermospermine synthase activity"/>
    <property type="evidence" value="ECO:0007669"/>
    <property type="project" value="TreeGrafter"/>
</dbReference>
<evidence type="ECO:0000259" key="8">
    <source>
        <dbReference type="PROSITE" id="PS51670"/>
    </source>
</evidence>
<feature type="signal peptide" evidence="6">
    <location>
        <begin position="1"/>
        <end position="28"/>
    </location>
</feature>
<feature type="region of interest" description="Disordered" evidence="5">
    <location>
        <begin position="47"/>
        <end position="90"/>
    </location>
</feature>
<keyword evidence="6" id="KW-0732">Signal</keyword>
<evidence type="ECO:0000256" key="2">
    <source>
        <dbReference type="ARBA" id="ARBA00022679"/>
    </source>
</evidence>
<feature type="chain" id="PRO_5003837518" description="ShKT domain-containing protein" evidence="6">
    <location>
        <begin position="29"/>
        <end position="916"/>
    </location>
</feature>
<dbReference type="Gene3D" id="3.40.50.150">
    <property type="entry name" value="Vaccinia Virus protein VP39"/>
    <property type="match status" value="1"/>
</dbReference>
<dbReference type="EMBL" id="AGNL01033248">
    <property type="protein sequence ID" value="EJK55771.1"/>
    <property type="molecule type" value="Genomic_DNA"/>
</dbReference>
<evidence type="ECO:0000256" key="6">
    <source>
        <dbReference type="SAM" id="SignalP"/>
    </source>
</evidence>
<accession>K0S4B9</accession>
<sequence length="916" mass="100991">MRLAVGFLTLSINKALWPSLLHLHVANAEESCPGGVNEAGQCVNPSFADESSSWDSSSDDEEEYDYRRDDGGNPHAHFDEDHDPEGNQASCNSYMDLRGHRDLYASSSFYQEINWSERVSGNEGEPEIDVCMSLDDIVQICSSYRPNYHEPFVHFPAVYLKEFKRVAFIGGGDSMLLHEALKYPSVELVLGLELDQKNVRESFRFFRTEPHFDDARVQWWFGDAAKSLNLLPREWFGTFDLVMVDLSETGMSLSVNKDLDIFSALALLLKTDGIMVKNEDYFGQMSKYFDHSVSVYMDDYPVLCDQDWAMGSNGIDFLHPNLDSRNEVKTLAYFPSASDHYRMIIDYGHNREVCSKKQDKADKSNEDAKAPTSGILLVAEVDTLGNEVDFSLLGSSVKKTVEALGLSPMETSISASSQHFFGLEEGYIAMNAYPGTLSIGLEILLWSKYFIQDTVLSSLLELIGPSDRLKAVTSYRVIHGGMGGLPADGKSIGPVTEKTRNCIDVEAVDDVAVSTEAFNAIVGEAISLLPRTDNLIAVLCGTKGVDDCSVLGSLAKMTESRLIAIWSCADNYGAPNAEVGKVSHVFACGQRVSSFAEREEGFSALVVDPSAGQLVNEVIGTFCKKAERQRDVFRNKAVLVTPLSNDAERDLFARCNRYLTKALNRGSTIRVESSKVGIVSARLAFVRELVGITESVAAKTGLEVEIDQIKSGPVPFQNPFEPEVHSADAYDQSNAMEQYVNQKPFASQSIYQISTQLETSDTKNSLAVATDGIKLSSQTYYEVGNGSVAVAAWEGGRTVISWDGFSTMTVNIMSAGETYGEQRSSDEAVYLILLDHDKMVERIKNSLSASSTVASREHMPRGSNRVVNFKHDIKVAGCADNYESCKMLAREAKCNSLQPWMQKFCALSCGSCSDRK</sequence>
<keyword evidence="2 4" id="KW-0808">Transferase</keyword>
<evidence type="ECO:0000259" key="7">
    <source>
        <dbReference type="PROSITE" id="PS51006"/>
    </source>
</evidence>
<dbReference type="SMART" id="SM00254">
    <property type="entry name" value="ShKT"/>
    <property type="match status" value="1"/>
</dbReference>
<proteinExistence type="inferred from homology"/>
<evidence type="ECO:0000256" key="5">
    <source>
        <dbReference type="SAM" id="MobiDB-lite"/>
    </source>
</evidence>
<dbReference type="eggNOG" id="KOG1562">
    <property type="taxonomic scope" value="Eukaryota"/>
</dbReference>
<dbReference type="Proteomes" id="UP000266841">
    <property type="component" value="Unassembled WGS sequence"/>
</dbReference>
<evidence type="ECO:0000256" key="3">
    <source>
        <dbReference type="ARBA" id="ARBA00023115"/>
    </source>
</evidence>
<dbReference type="OrthoDB" id="39740at2759"/>
<dbReference type="PANTHER" id="PTHR43317:SF1">
    <property type="entry name" value="THERMOSPERMINE SYNTHASE ACAULIS5"/>
    <property type="match status" value="1"/>
</dbReference>
<comment type="caution">
    <text evidence="9">The sequence shown here is derived from an EMBL/GenBank/DDBJ whole genome shotgun (WGS) entry which is preliminary data.</text>
</comment>
<evidence type="ECO:0000313" key="9">
    <source>
        <dbReference type="EMBL" id="EJK55771.1"/>
    </source>
</evidence>
<protein>
    <recommendedName>
        <fullName evidence="11">ShKT domain-containing protein</fullName>
    </recommendedName>
</protein>
<keyword evidence="3 4" id="KW-0620">Polyamine biosynthesis</keyword>
<dbReference type="GO" id="GO:0006596">
    <property type="term" value="P:polyamine biosynthetic process"/>
    <property type="evidence" value="ECO:0007669"/>
    <property type="project" value="UniProtKB-UniRule"/>
</dbReference>
<feature type="domain" description="ShKT" evidence="8">
    <location>
        <begin position="878"/>
        <end position="912"/>
    </location>
</feature>
<evidence type="ECO:0000256" key="4">
    <source>
        <dbReference type="PROSITE-ProRule" id="PRU00354"/>
    </source>
</evidence>
<dbReference type="Pfam" id="PF01564">
    <property type="entry name" value="Spermine_synth"/>
    <property type="match status" value="1"/>
</dbReference>
<keyword evidence="10" id="KW-1185">Reference proteome</keyword>
<dbReference type="InterPro" id="IPR003582">
    <property type="entry name" value="ShKT_dom"/>
</dbReference>
<dbReference type="PROSITE" id="PS51006">
    <property type="entry name" value="PABS_2"/>
    <property type="match status" value="1"/>
</dbReference>
<dbReference type="AlphaFoldDB" id="K0S4B9"/>
<gene>
    <name evidence="9" type="ORF">THAOC_24458</name>
</gene>
<organism evidence="9 10">
    <name type="scientific">Thalassiosira oceanica</name>
    <name type="common">Marine diatom</name>
    <dbReference type="NCBI Taxonomy" id="159749"/>
    <lineage>
        <taxon>Eukaryota</taxon>
        <taxon>Sar</taxon>
        <taxon>Stramenopiles</taxon>
        <taxon>Ochrophyta</taxon>
        <taxon>Bacillariophyta</taxon>
        <taxon>Coscinodiscophyceae</taxon>
        <taxon>Thalassiosirophycidae</taxon>
        <taxon>Thalassiosirales</taxon>
        <taxon>Thalassiosiraceae</taxon>
        <taxon>Thalassiosira</taxon>
    </lineage>
</organism>
<reference evidence="9 10" key="1">
    <citation type="journal article" date="2012" name="Genome Biol.">
        <title>Genome and low-iron response of an oceanic diatom adapted to chronic iron limitation.</title>
        <authorList>
            <person name="Lommer M."/>
            <person name="Specht M."/>
            <person name="Roy A.S."/>
            <person name="Kraemer L."/>
            <person name="Andreson R."/>
            <person name="Gutowska M.A."/>
            <person name="Wolf J."/>
            <person name="Bergner S.V."/>
            <person name="Schilhabel M.B."/>
            <person name="Klostermeier U.C."/>
            <person name="Beiko R.G."/>
            <person name="Rosenstiel P."/>
            <person name="Hippler M."/>
            <person name="Laroche J."/>
        </authorList>
    </citation>
    <scope>NUCLEOTIDE SEQUENCE [LARGE SCALE GENOMIC DNA]</scope>
    <source>
        <strain evidence="9 10">CCMP1005</strain>
    </source>
</reference>
<feature type="compositionally biased region" description="Basic and acidic residues" evidence="5">
    <location>
        <begin position="65"/>
        <end position="80"/>
    </location>
</feature>
<dbReference type="Pfam" id="PF01549">
    <property type="entry name" value="ShK"/>
    <property type="match status" value="1"/>
</dbReference>
<comment type="similarity">
    <text evidence="1">Belongs to the spermidine/spermine synthase family.</text>
</comment>
<dbReference type="PANTHER" id="PTHR43317">
    <property type="entry name" value="THERMOSPERMINE SYNTHASE ACAULIS5"/>
    <property type="match status" value="1"/>
</dbReference>
<dbReference type="InterPro" id="IPR029063">
    <property type="entry name" value="SAM-dependent_MTases_sf"/>
</dbReference>
<dbReference type="SUPFAM" id="SSF53335">
    <property type="entry name" value="S-adenosyl-L-methionine-dependent methyltransferases"/>
    <property type="match status" value="1"/>
</dbReference>
<evidence type="ECO:0008006" key="11">
    <source>
        <dbReference type="Google" id="ProtNLM"/>
    </source>
</evidence>
<evidence type="ECO:0000256" key="1">
    <source>
        <dbReference type="ARBA" id="ARBA00007867"/>
    </source>
</evidence>
<feature type="domain" description="PABS" evidence="7">
    <location>
        <begin position="76"/>
        <end position="247"/>
    </location>
</feature>
<dbReference type="PROSITE" id="PS51670">
    <property type="entry name" value="SHKT"/>
    <property type="match status" value="1"/>
</dbReference>
<dbReference type="InterPro" id="IPR030374">
    <property type="entry name" value="PABS"/>
</dbReference>
<feature type="active site" description="Proton acceptor" evidence="4">
    <location>
        <position position="245"/>
    </location>
</feature>
<evidence type="ECO:0000313" key="10">
    <source>
        <dbReference type="Proteomes" id="UP000266841"/>
    </source>
</evidence>
<name>K0S4B9_THAOC</name>